<evidence type="ECO:0000259" key="5">
    <source>
        <dbReference type="PROSITE" id="PS51998"/>
    </source>
</evidence>
<evidence type="ECO:0000256" key="3">
    <source>
        <dbReference type="SAM" id="Phobius"/>
    </source>
</evidence>
<feature type="compositionally biased region" description="Basic and acidic residues" evidence="2">
    <location>
        <begin position="158"/>
        <end position="168"/>
    </location>
</feature>
<evidence type="ECO:0000313" key="6">
    <source>
        <dbReference type="EMBL" id="CUA67294.1"/>
    </source>
</evidence>
<dbReference type="EMBL" id="CYGV01000080">
    <property type="protein sequence ID" value="CUA67294.1"/>
    <property type="molecule type" value="Genomic_DNA"/>
</dbReference>
<dbReference type="Proteomes" id="UP000044841">
    <property type="component" value="Unassembled WGS sequence"/>
</dbReference>
<dbReference type="GO" id="GO:1901607">
    <property type="term" value="P:alpha-amino acid biosynthetic process"/>
    <property type="evidence" value="ECO:0007669"/>
    <property type="project" value="UniProtKB-ARBA"/>
</dbReference>
<dbReference type="InterPro" id="IPR036291">
    <property type="entry name" value="NAD(P)-bd_dom_sf"/>
</dbReference>
<dbReference type="InterPro" id="IPR014876">
    <property type="entry name" value="DEK_C"/>
</dbReference>
<keyword evidence="3" id="KW-1133">Transmembrane helix</keyword>
<dbReference type="PANTHER" id="PTHR12286">
    <property type="entry name" value="SACCHAROPINE DEHYDROGENASE-LIKE OXIDOREDUCTASE"/>
    <property type="match status" value="1"/>
</dbReference>
<dbReference type="GO" id="GO:0005811">
    <property type="term" value="C:lipid droplet"/>
    <property type="evidence" value="ECO:0007669"/>
    <property type="project" value="TreeGrafter"/>
</dbReference>
<evidence type="ECO:0000259" key="4">
    <source>
        <dbReference type="PROSITE" id="PS51925"/>
    </source>
</evidence>
<dbReference type="GO" id="GO:0005739">
    <property type="term" value="C:mitochondrion"/>
    <property type="evidence" value="ECO:0007669"/>
    <property type="project" value="TreeGrafter"/>
</dbReference>
<dbReference type="GO" id="GO:0005886">
    <property type="term" value="C:plasma membrane"/>
    <property type="evidence" value="ECO:0007669"/>
    <property type="project" value="TreeGrafter"/>
</dbReference>
<reference evidence="6 7" key="1">
    <citation type="submission" date="2015-07" db="EMBL/GenBank/DDBJ databases">
        <authorList>
            <person name="Noorani M."/>
        </authorList>
    </citation>
    <scope>NUCLEOTIDE SEQUENCE [LARGE SCALE GENOMIC DNA]</scope>
    <source>
        <strain evidence="6">BBA 69670</strain>
    </source>
</reference>
<dbReference type="SMART" id="SM00151">
    <property type="entry name" value="SWIB"/>
    <property type="match status" value="1"/>
</dbReference>
<dbReference type="CDD" id="cd10567">
    <property type="entry name" value="SWIB-MDM2_like"/>
    <property type="match status" value="1"/>
</dbReference>
<feature type="transmembrane region" description="Helical" evidence="3">
    <location>
        <begin position="547"/>
        <end position="566"/>
    </location>
</feature>
<keyword evidence="3" id="KW-0472">Membrane</keyword>
<feature type="region of interest" description="Disordered" evidence="2">
    <location>
        <begin position="63"/>
        <end position="173"/>
    </location>
</feature>
<evidence type="ECO:0000313" key="7">
    <source>
        <dbReference type="Proteomes" id="UP000044841"/>
    </source>
</evidence>
<dbReference type="InterPro" id="IPR051276">
    <property type="entry name" value="Saccharopine_DH-like_oxidrdct"/>
</dbReference>
<comment type="similarity">
    <text evidence="1">Belongs to the saccharopine dehydrogenase family.</text>
</comment>
<dbReference type="GO" id="GO:0016620">
    <property type="term" value="F:oxidoreductase activity, acting on the aldehyde or oxo group of donors, NAD or NADP as acceptor"/>
    <property type="evidence" value="ECO:0007669"/>
    <property type="project" value="InterPro"/>
</dbReference>
<evidence type="ECO:0000256" key="1">
    <source>
        <dbReference type="ARBA" id="ARBA00038048"/>
    </source>
</evidence>
<dbReference type="InterPro" id="IPR036885">
    <property type="entry name" value="SWIB_MDM2_dom_sf"/>
</dbReference>
<feature type="domain" description="DM2" evidence="4">
    <location>
        <begin position="171"/>
        <end position="248"/>
    </location>
</feature>
<keyword evidence="7" id="KW-1185">Reference proteome</keyword>
<organism evidence="6 7">
    <name type="scientific">Rhizoctonia solani</name>
    <dbReference type="NCBI Taxonomy" id="456999"/>
    <lineage>
        <taxon>Eukaryota</taxon>
        <taxon>Fungi</taxon>
        <taxon>Dikarya</taxon>
        <taxon>Basidiomycota</taxon>
        <taxon>Agaricomycotina</taxon>
        <taxon>Agaricomycetes</taxon>
        <taxon>Cantharellales</taxon>
        <taxon>Ceratobasidiaceae</taxon>
        <taxon>Rhizoctonia</taxon>
    </lineage>
</organism>
<sequence>MMLTVESLEPHILSIFTSPAVDLNKITAKQVRAQLRANVPGLQDDWVREHKAEIDALTAAVFDRVRPGEENGQETSTPPAPETNNRSHNNKRKRTAEEEADAEYARKLASELNGHNTRAGSVGKKPSKTRRKVKSAEEIEESDEEEPKKKSKPRKSKKQDEGDGETKKRGGYQKEYALSPALAAFTGTPALSRPQIVKKLWDHIKANNLQNPQDKREILCDEQMKSLFGVDKINMFQMNKVIGVTCRVWDVFGLTRDDQPSDVDLDMSEREFDLLVIGATGYTGQLVIEYLANHPRAPSLRVALGGRTVQKVQELAKKYQNVSAIYVDVGDEPSVDAAVAKAKVVINIAGPYYTRGSVVVKACATHGVHYVDLTGESPWVAQIIERYDYLAHKTGACIVPCSGYDSIPSDIAAYVGRRALEKQLGGKEPKRISSTTAHVLKGGMSGGTAASIFASFEEIPKEQRRKGSGWGLSPVPPPPGFSALPGILYSLPRVTPTIWGGYFVMSNINAAIVRRSWGLQHRYTPASKRPIYTYDEFQSIGGPLEGILLSLTVLLTAVGLALFPPFRWFLKYVMPKSGEGPAPETLDKGMCRATNVSEADDEVAVKAVFEGHGDPGYRLTSIMIVESALLLLDPENLSDEGRSGGILTPSVAYGDALVKALQATGRFKIGVEVLEDKKTR</sequence>
<gene>
    <name evidence="6" type="ORF">RSOLAG22IIIB_07335</name>
</gene>
<dbReference type="AlphaFoldDB" id="A0A0K6FMR7"/>
<dbReference type="GO" id="GO:0009247">
    <property type="term" value="P:glycolipid biosynthetic process"/>
    <property type="evidence" value="ECO:0007669"/>
    <property type="project" value="TreeGrafter"/>
</dbReference>
<proteinExistence type="inferred from homology"/>
<dbReference type="PANTHER" id="PTHR12286:SF5">
    <property type="entry name" value="SACCHAROPINE DEHYDROGENASE-LIKE OXIDOREDUCTASE"/>
    <property type="match status" value="1"/>
</dbReference>
<dbReference type="InterPro" id="IPR005097">
    <property type="entry name" value="Sacchrp_dh_NADP-bd"/>
</dbReference>
<dbReference type="Pfam" id="PF03435">
    <property type="entry name" value="Sacchrp_dh_NADP"/>
    <property type="match status" value="1"/>
</dbReference>
<dbReference type="InterPro" id="IPR000534">
    <property type="entry name" value="Semialdehyde_DH_NAD-bd"/>
</dbReference>
<feature type="domain" description="DEK-C" evidence="5">
    <location>
        <begin position="2"/>
        <end position="63"/>
    </location>
</feature>
<dbReference type="SMART" id="SM00859">
    <property type="entry name" value="Semialdhyde_dh"/>
    <property type="match status" value="1"/>
</dbReference>
<evidence type="ECO:0000256" key="2">
    <source>
        <dbReference type="SAM" id="MobiDB-lite"/>
    </source>
</evidence>
<keyword evidence="3" id="KW-0812">Transmembrane</keyword>
<dbReference type="InterPro" id="IPR003121">
    <property type="entry name" value="SWIB_MDM2_domain"/>
</dbReference>
<dbReference type="PROSITE" id="PS51998">
    <property type="entry name" value="DEK_C"/>
    <property type="match status" value="1"/>
</dbReference>
<dbReference type="PROSITE" id="PS51925">
    <property type="entry name" value="SWIB_MDM2"/>
    <property type="match status" value="1"/>
</dbReference>
<accession>A0A0K6FMR7</accession>
<dbReference type="SUPFAM" id="SSF51735">
    <property type="entry name" value="NAD(P)-binding Rossmann-fold domains"/>
    <property type="match status" value="1"/>
</dbReference>
<dbReference type="GO" id="GO:0051287">
    <property type="term" value="F:NAD binding"/>
    <property type="evidence" value="ECO:0007669"/>
    <property type="project" value="InterPro"/>
</dbReference>
<name>A0A0K6FMR7_9AGAM</name>
<dbReference type="Pfam" id="PF02201">
    <property type="entry name" value="SWIB"/>
    <property type="match status" value="1"/>
</dbReference>
<dbReference type="InterPro" id="IPR019835">
    <property type="entry name" value="SWIB_domain"/>
</dbReference>
<feature type="compositionally biased region" description="Polar residues" evidence="2">
    <location>
        <begin position="73"/>
        <end position="87"/>
    </location>
</feature>
<dbReference type="Gene3D" id="1.10.245.10">
    <property type="entry name" value="SWIB/MDM2 domain"/>
    <property type="match status" value="1"/>
</dbReference>
<protein>
    <submittedName>
        <fullName evidence="6">Saccharopine dehydrogenase (NAD(+), L-glutamate-forming)</fullName>
    </submittedName>
</protein>
<dbReference type="SUPFAM" id="SSF47592">
    <property type="entry name" value="SWIB/MDM2 domain"/>
    <property type="match status" value="1"/>
</dbReference>
<dbReference type="Gene3D" id="3.40.50.720">
    <property type="entry name" value="NAD(P)-binding Rossmann-like Domain"/>
    <property type="match status" value="1"/>
</dbReference>